<evidence type="ECO:0000259" key="3">
    <source>
        <dbReference type="PROSITE" id="PS50158"/>
    </source>
</evidence>
<feature type="region of interest" description="Disordered" evidence="2">
    <location>
        <begin position="1"/>
        <end position="40"/>
    </location>
</feature>
<feature type="region of interest" description="Disordered" evidence="2">
    <location>
        <begin position="54"/>
        <end position="74"/>
    </location>
</feature>
<feature type="domain" description="CCHC-type" evidence="3">
    <location>
        <begin position="142"/>
        <end position="157"/>
    </location>
</feature>
<organism evidence="4 5">
    <name type="scientific">Digitaria exilis</name>
    <dbReference type="NCBI Taxonomy" id="1010633"/>
    <lineage>
        <taxon>Eukaryota</taxon>
        <taxon>Viridiplantae</taxon>
        <taxon>Streptophyta</taxon>
        <taxon>Embryophyta</taxon>
        <taxon>Tracheophyta</taxon>
        <taxon>Spermatophyta</taxon>
        <taxon>Magnoliopsida</taxon>
        <taxon>Liliopsida</taxon>
        <taxon>Poales</taxon>
        <taxon>Poaceae</taxon>
        <taxon>PACMAD clade</taxon>
        <taxon>Panicoideae</taxon>
        <taxon>Panicodae</taxon>
        <taxon>Paniceae</taxon>
        <taxon>Anthephorinae</taxon>
        <taxon>Digitaria</taxon>
    </lineage>
</organism>
<dbReference type="PROSITE" id="PS50158">
    <property type="entry name" value="ZF_CCHC"/>
    <property type="match status" value="1"/>
</dbReference>
<dbReference type="OrthoDB" id="1750606at2759"/>
<name>A0A835KQG6_9POAL</name>
<feature type="compositionally biased region" description="Basic and acidic residues" evidence="2">
    <location>
        <begin position="1"/>
        <end position="12"/>
    </location>
</feature>
<keyword evidence="1" id="KW-0862">Zinc</keyword>
<dbReference type="AlphaFoldDB" id="A0A835KQG6"/>
<keyword evidence="5" id="KW-1185">Reference proteome</keyword>
<feature type="region of interest" description="Disordered" evidence="2">
    <location>
        <begin position="207"/>
        <end position="295"/>
    </location>
</feature>
<gene>
    <name evidence="4" type="ORF">HU200_008390</name>
</gene>
<dbReference type="EMBL" id="JACEFO010000544">
    <property type="protein sequence ID" value="KAF8765871.1"/>
    <property type="molecule type" value="Genomic_DNA"/>
</dbReference>
<reference evidence="4" key="1">
    <citation type="submission" date="2020-07" db="EMBL/GenBank/DDBJ databases">
        <title>Genome sequence and genetic diversity analysis of an under-domesticated orphan crop, white fonio (Digitaria exilis).</title>
        <authorList>
            <person name="Bennetzen J.L."/>
            <person name="Chen S."/>
            <person name="Ma X."/>
            <person name="Wang X."/>
            <person name="Yssel A.E.J."/>
            <person name="Chaluvadi S.R."/>
            <person name="Johnson M."/>
            <person name="Gangashetty P."/>
            <person name="Hamidou F."/>
            <person name="Sanogo M.D."/>
            <person name="Zwaenepoel A."/>
            <person name="Wallace J."/>
            <person name="Van De Peer Y."/>
            <person name="Van Deynze A."/>
        </authorList>
    </citation>
    <scope>NUCLEOTIDE SEQUENCE</scope>
    <source>
        <tissue evidence="4">Leaves</tissue>
    </source>
</reference>
<dbReference type="GO" id="GO:0008270">
    <property type="term" value="F:zinc ion binding"/>
    <property type="evidence" value="ECO:0007669"/>
    <property type="project" value="UniProtKB-KW"/>
</dbReference>
<sequence length="349" mass="38207">MSTKLSDGKEMPEGAPPMEELAKASDVSADAGAGDVLEKQEQANEYRRMVLIGDPISQVNEEDEEEEYDFEEDQEAENKPLKWFAITCYYSVLEIGEARMDYKRVRIDFPLANSIKATVHIRVKEHGIMEFNVRYENIPHFCFGCGKIGHAVCECPDETDESDGVRFGTALRCSPQKRDVGKRFTIPAMDPKARIGLNFSGDQRTKVMASVNSSDRASRGFNSRTDQDGRRSGNASHDPGAAAAEIAKGVASMSVDSKTPDLSDLPPNTGKAKVSGLNSFVDSSKSSGSSKTSSSAHLSMHDWLMRASSLVAKGGSGGPTREAMEIDRQKQCKVIRDHVGKGRRTRNCD</sequence>
<feature type="compositionally biased region" description="Low complexity" evidence="2">
    <location>
        <begin position="241"/>
        <end position="251"/>
    </location>
</feature>
<evidence type="ECO:0000256" key="1">
    <source>
        <dbReference type="PROSITE-ProRule" id="PRU00047"/>
    </source>
</evidence>
<keyword evidence="1" id="KW-0479">Metal-binding</keyword>
<evidence type="ECO:0000313" key="4">
    <source>
        <dbReference type="EMBL" id="KAF8765871.1"/>
    </source>
</evidence>
<feature type="compositionally biased region" description="Low complexity" evidence="2">
    <location>
        <begin position="24"/>
        <end position="35"/>
    </location>
</feature>
<feature type="compositionally biased region" description="Low complexity" evidence="2">
    <location>
        <begin position="279"/>
        <end position="295"/>
    </location>
</feature>
<dbReference type="InterPro" id="IPR001878">
    <property type="entry name" value="Znf_CCHC"/>
</dbReference>
<evidence type="ECO:0000313" key="5">
    <source>
        <dbReference type="Proteomes" id="UP000636709"/>
    </source>
</evidence>
<evidence type="ECO:0000256" key="2">
    <source>
        <dbReference type="SAM" id="MobiDB-lite"/>
    </source>
</evidence>
<dbReference type="GO" id="GO:0003676">
    <property type="term" value="F:nucleic acid binding"/>
    <property type="evidence" value="ECO:0007669"/>
    <property type="project" value="InterPro"/>
</dbReference>
<accession>A0A835KQG6</accession>
<proteinExistence type="predicted"/>
<dbReference type="SUPFAM" id="SSF57756">
    <property type="entry name" value="Retrovirus zinc finger-like domains"/>
    <property type="match status" value="1"/>
</dbReference>
<dbReference type="InterPro" id="IPR036875">
    <property type="entry name" value="Znf_CCHC_sf"/>
</dbReference>
<keyword evidence="1" id="KW-0863">Zinc-finger</keyword>
<dbReference type="Proteomes" id="UP000636709">
    <property type="component" value="Unassembled WGS sequence"/>
</dbReference>
<protein>
    <recommendedName>
        <fullName evidence="3">CCHC-type domain-containing protein</fullName>
    </recommendedName>
</protein>
<comment type="caution">
    <text evidence="4">The sequence shown here is derived from an EMBL/GenBank/DDBJ whole genome shotgun (WGS) entry which is preliminary data.</text>
</comment>
<feature type="compositionally biased region" description="Acidic residues" evidence="2">
    <location>
        <begin position="60"/>
        <end position="74"/>
    </location>
</feature>
<feature type="compositionally biased region" description="Polar residues" evidence="2">
    <location>
        <begin position="210"/>
        <end position="224"/>
    </location>
</feature>